<organism evidence="1 2">
    <name type="scientific">Eumeta variegata</name>
    <name type="common">Bagworm moth</name>
    <name type="synonym">Eumeta japonica</name>
    <dbReference type="NCBI Taxonomy" id="151549"/>
    <lineage>
        <taxon>Eukaryota</taxon>
        <taxon>Metazoa</taxon>
        <taxon>Ecdysozoa</taxon>
        <taxon>Arthropoda</taxon>
        <taxon>Hexapoda</taxon>
        <taxon>Insecta</taxon>
        <taxon>Pterygota</taxon>
        <taxon>Neoptera</taxon>
        <taxon>Endopterygota</taxon>
        <taxon>Lepidoptera</taxon>
        <taxon>Glossata</taxon>
        <taxon>Ditrysia</taxon>
        <taxon>Tineoidea</taxon>
        <taxon>Psychidae</taxon>
        <taxon>Oiketicinae</taxon>
        <taxon>Eumeta</taxon>
    </lineage>
</organism>
<gene>
    <name evidence="1" type="ORF">EVAR_103117_1</name>
</gene>
<dbReference type="Proteomes" id="UP000299102">
    <property type="component" value="Unassembled WGS sequence"/>
</dbReference>
<evidence type="ECO:0000313" key="1">
    <source>
        <dbReference type="EMBL" id="GBP57519.1"/>
    </source>
</evidence>
<sequence length="183" mass="20045">MCCIFMDARWLVFGVIKVVIDERCRLGATTHRFFSIADISTAGWSGIKLARRQQRVVPDAVGGLGRLIGSSQNSVSGNMPTAWIKTAKRNGFLTKPPVKPFHGKGSGRTGMFGRNRSNGCGFEQRPIAALRSSINPPLSAREIVNRCVNKFQATDAAPTLGMVTARAHQLLWLMKITFRSNAN</sequence>
<comment type="caution">
    <text evidence="1">The sequence shown here is derived from an EMBL/GenBank/DDBJ whole genome shotgun (WGS) entry which is preliminary data.</text>
</comment>
<name>A0A4C1X568_EUMVA</name>
<reference evidence="1 2" key="1">
    <citation type="journal article" date="2019" name="Commun. Biol.">
        <title>The bagworm genome reveals a unique fibroin gene that provides high tensile strength.</title>
        <authorList>
            <person name="Kono N."/>
            <person name="Nakamura H."/>
            <person name="Ohtoshi R."/>
            <person name="Tomita M."/>
            <person name="Numata K."/>
            <person name="Arakawa K."/>
        </authorList>
    </citation>
    <scope>NUCLEOTIDE SEQUENCE [LARGE SCALE GENOMIC DNA]</scope>
</reference>
<proteinExistence type="predicted"/>
<keyword evidence="2" id="KW-1185">Reference proteome</keyword>
<dbReference type="EMBL" id="BGZK01000718">
    <property type="protein sequence ID" value="GBP57519.1"/>
    <property type="molecule type" value="Genomic_DNA"/>
</dbReference>
<evidence type="ECO:0000313" key="2">
    <source>
        <dbReference type="Proteomes" id="UP000299102"/>
    </source>
</evidence>
<dbReference type="AlphaFoldDB" id="A0A4C1X568"/>
<accession>A0A4C1X568</accession>
<protein>
    <submittedName>
        <fullName evidence="1">Uncharacterized protein</fullName>
    </submittedName>
</protein>